<reference evidence="6 7" key="1">
    <citation type="journal article" date="2020" name="Genomics">
        <title>Complete, high-quality genomes from long-read metagenomic sequencing of two wolf lichen thalli reveals enigmatic genome architecture.</title>
        <authorList>
            <person name="McKenzie S.K."/>
            <person name="Walston R.F."/>
            <person name="Allen J.L."/>
        </authorList>
    </citation>
    <scope>NUCLEOTIDE SEQUENCE [LARGE SCALE GENOMIC DNA]</scope>
    <source>
        <strain evidence="6">WasteWater1</strain>
    </source>
</reference>
<protein>
    <recommendedName>
        <fullName evidence="5">Exportin-1/Importin-beta-like domain-containing protein</fullName>
    </recommendedName>
</protein>
<dbReference type="InterPro" id="IPR011989">
    <property type="entry name" value="ARM-like"/>
</dbReference>
<sequence>MASLGRLSEEVSDYLADQIISAKTKNLKSTMCAEFSNILHLRSKTMNAANFKSLTNVTRETLLRFLDWIALIIILKTPIIDTLPIGWQETLEFRHTSVKCLTQIEGLEVSSSNSYDEKRKKPGSNWISSVGRKPLRKSSLEPNYPYSKATSTGHRNNEALNLVLEVKFSDENAKPTVGLPIVKIDKTKMKTVQLQAKMLALEEDAALEALRSRQVDRDPNKGPADSKESIRSALVEVLDSLMEMTHYNLKKRYMDDSAAFLRHLLFERRTLRSNNVLKIRKIISRLPKASHQHKAKKSAKNASAYDTLHKLYVEDSSSEFRKKFEEQDRIANLRVAESQQTVNKLRQKFVDLERSRSAIKAGYSIHKPKSQAEDQAQELENALTEVARLPQAVEEQFQTIEELEQLLMSTMALANEHVGDPAAQPSLVDGPVQEDWTSSTFGDQLEVPGEDIDELEAQYSAKDQMRGKEATLESQLGDLRTENAEQRRNELLV</sequence>
<dbReference type="GeneID" id="59330944"/>
<feature type="region of interest" description="Disordered" evidence="4">
    <location>
        <begin position="460"/>
        <end position="493"/>
    </location>
</feature>
<evidence type="ECO:0000313" key="6">
    <source>
        <dbReference type="EMBL" id="KAF6220851.1"/>
    </source>
</evidence>
<comment type="function">
    <text evidence="2">tRNA nucleus export receptor which facilitates tRNA translocation across the nuclear pore complex. Involved in pre-tRNA splicing, probably by affecting the interaction of pre-tRNA with splicing endonuclease.</text>
</comment>
<gene>
    <name evidence="6" type="ORF">HO133_002531</name>
</gene>
<feature type="coiled-coil region" evidence="3">
    <location>
        <begin position="335"/>
        <end position="389"/>
    </location>
</feature>
<evidence type="ECO:0000256" key="2">
    <source>
        <dbReference type="ARBA" id="ARBA00025147"/>
    </source>
</evidence>
<evidence type="ECO:0000259" key="5">
    <source>
        <dbReference type="Pfam" id="PF08389"/>
    </source>
</evidence>
<evidence type="ECO:0000313" key="7">
    <source>
        <dbReference type="Proteomes" id="UP000593566"/>
    </source>
</evidence>
<feature type="domain" description="Exportin-1/Importin-beta-like" evidence="5">
    <location>
        <begin position="4"/>
        <end position="101"/>
    </location>
</feature>
<name>A0A8H6FAF0_9LECA</name>
<feature type="region of interest" description="Disordered" evidence="4">
    <location>
        <begin position="112"/>
        <end position="153"/>
    </location>
</feature>
<dbReference type="GO" id="GO:0008033">
    <property type="term" value="P:tRNA processing"/>
    <property type="evidence" value="ECO:0007669"/>
    <property type="project" value="UniProtKB-KW"/>
</dbReference>
<dbReference type="RefSeq" id="XP_037150286.1">
    <property type="nucleotide sequence ID" value="XM_037293457.1"/>
</dbReference>
<dbReference type="Pfam" id="PF08389">
    <property type="entry name" value="Xpo1"/>
    <property type="match status" value="1"/>
</dbReference>
<dbReference type="EMBL" id="JACCJB010000015">
    <property type="protein sequence ID" value="KAF6220851.1"/>
    <property type="molecule type" value="Genomic_DNA"/>
</dbReference>
<dbReference type="InterPro" id="IPR013598">
    <property type="entry name" value="Exportin-1/Importin-b-like"/>
</dbReference>
<proteinExistence type="predicted"/>
<feature type="compositionally biased region" description="Basic and acidic residues" evidence="4">
    <location>
        <begin position="479"/>
        <end position="493"/>
    </location>
</feature>
<dbReference type="Gene3D" id="1.25.10.10">
    <property type="entry name" value="Leucine-rich Repeat Variant"/>
    <property type="match status" value="1"/>
</dbReference>
<keyword evidence="3" id="KW-0175">Coiled coil</keyword>
<accession>A0A8H6FAF0</accession>
<dbReference type="AlphaFoldDB" id="A0A8H6FAF0"/>
<comment type="caution">
    <text evidence="6">The sequence shown here is derived from an EMBL/GenBank/DDBJ whole genome shotgun (WGS) entry which is preliminary data.</text>
</comment>
<keyword evidence="7" id="KW-1185">Reference proteome</keyword>
<evidence type="ECO:0000256" key="1">
    <source>
        <dbReference type="ARBA" id="ARBA00022694"/>
    </source>
</evidence>
<keyword evidence="1" id="KW-0819">tRNA processing</keyword>
<evidence type="ECO:0000256" key="4">
    <source>
        <dbReference type="SAM" id="MobiDB-lite"/>
    </source>
</evidence>
<dbReference type="Proteomes" id="UP000593566">
    <property type="component" value="Unassembled WGS sequence"/>
</dbReference>
<organism evidence="6 7">
    <name type="scientific">Letharia lupina</name>
    <dbReference type="NCBI Taxonomy" id="560253"/>
    <lineage>
        <taxon>Eukaryota</taxon>
        <taxon>Fungi</taxon>
        <taxon>Dikarya</taxon>
        <taxon>Ascomycota</taxon>
        <taxon>Pezizomycotina</taxon>
        <taxon>Lecanoromycetes</taxon>
        <taxon>OSLEUM clade</taxon>
        <taxon>Lecanoromycetidae</taxon>
        <taxon>Lecanorales</taxon>
        <taxon>Lecanorineae</taxon>
        <taxon>Parmeliaceae</taxon>
        <taxon>Letharia</taxon>
    </lineage>
</organism>
<evidence type="ECO:0000256" key="3">
    <source>
        <dbReference type="SAM" id="Coils"/>
    </source>
</evidence>